<evidence type="ECO:0000313" key="3">
    <source>
        <dbReference type="EMBL" id="KOO23337.1"/>
    </source>
</evidence>
<feature type="transmembrane region" description="Helical" evidence="2">
    <location>
        <begin position="12"/>
        <end position="30"/>
    </location>
</feature>
<gene>
    <name evidence="3" type="ORF">Ctob_006218</name>
</gene>
<keyword evidence="2" id="KW-0812">Transmembrane</keyword>
<dbReference type="GO" id="GO:0005778">
    <property type="term" value="C:peroxisomal membrane"/>
    <property type="evidence" value="ECO:0007669"/>
    <property type="project" value="InterPro"/>
</dbReference>
<accession>A0A0M0JAE5</accession>
<comment type="caution">
    <text evidence="3">The sequence shown here is derived from an EMBL/GenBank/DDBJ whole genome shotgun (WGS) entry which is preliminary data.</text>
</comment>
<dbReference type="PANTHER" id="PTHR28080:SF1">
    <property type="entry name" value="PEROXISOMAL BIOGENESIS FACTOR 3"/>
    <property type="match status" value="1"/>
</dbReference>
<dbReference type="GO" id="GO:0045046">
    <property type="term" value="P:protein import into peroxisome membrane"/>
    <property type="evidence" value="ECO:0007669"/>
    <property type="project" value="TreeGrafter"/>
</dbReference>
<sequence>MLNWAWRHKRKIVATAVVGGATAYGVYYLYRKKRELDELVESLGLNELLYGGSANSSGARSSATQEERVREHFDDTQREADRLLCEALPRLQEQIAGLIMTDALQERLRAEGPSAEPAGWHELKVLVVSRLLTAQYALVLTVLAIRIRLNIIGRHYLNEAQAAADGTRLDGALSKLTKKRFLSLERWLAEGLQPLEQQVTACVRAHLASEAAANTSKESFFSALCTTQLQELLDEVRTLVGSNAFRITLEKLLEVTFATVGEQLQQAIGGGNGCGAATGTVPKRAGTVLTRAKLLPKYKQLSTATLAAHEPYAAALLEVPSLQDFCWQVYLGE</sequence>
<dbReference type="Pfam" id="PF04882">
    <property type="entry name" value="Peroxin-3"/>
    <property type="match status" value="2"/>
</dbReference>
<evidence type="ECO:0000256" key="1">
    <source>
        <dbReference type="SAM" id="MobiDB-lite"/>
    </source>
</evidence>
<dbReference type="GO" id="GO:0030674">
    <property type="term" value="F:protein-macromolecule adaptor activity"/>
    <property type="evidence" value="ECO:0007669"/>
    <property type="project" value="TreeGrafter"/>
</dbReference>
<protein>
    <submittedName>
        <fullName evidence="3">Peroxisomal biogenesis factor 3</fullName>
    </submittedName>
</protein>
<keyword evidence="2" id="KW-0472">Membrane</keyword>
<feature type="region of interest" description="Disordered" evidence="1">
    <location>
        <begin position="53"/>
        <end position="72"/>
    </location>
</feature>
<dbReference type="AlphaFoldDB" id="A0A0M0JAE5"/>
<name>A0A0M0JAE5_9EUKA</name>
<keyword evidence="2" id="KW-1133">Transmembrane helix</keyword>
<dbReference type="EMBL" id="JWZX01003202">
    <property type="protein sequence ID" value="KOO23337.1"/>
    <property type="molecule type" value="Genomic_DNA"/>
</dbReference>
<dbReference type="PANTHER" id="PTHR28080">
    <property type="entry name" value="PEROXISOMAL BIOGENESIS FACTOR 3"/>
    <property type="match status" value="1"/>
</dbReference>
<evidence type="ECO:0000313" key="4">
    <source>
        <dbReference type="Proteomes" id="UP000037460"/>
    </source>
</evidence>
<keyword evidence="4" id="KW-1185">Reference proteome</keyword>
<dbReference type="Proteomes" id="UP000037460">
    <property type="component" value="Unassembled WGS sequence"/>
</dbReference>
<proteinExistence type="predicted"/>
<reference evidence="4" key="1">
    <citation type="journal article" date="2015" name="PLoS Genet.">
        <title>Genome Sequence and Transcriptome Analyses of Chrysochromulina tobin: Metabolic Tools for Enhanced Algal Fitness in the Prominent Order Prymnesiales (Haptophyceae).</title>
        <authorList>
            <person name="Hovde B.T."/>
            <person name="Deodato C.R."/>
            <person name="Hunsperger H.M."/>
            <person name="Ryken S.A."/>
            <person name="Yost W."/>
            <person name="Jha R.K."/>
            <person name="Patterson J."/>
            <person name="Monnat R.J. Jr."/>
            <person name="Barlow S.B."/>
            <person name="Starkenburg S.R."/>
            <person name="Cattolico R.A."/>
        </authorList>
    </citation>
    <scope>NUCLEOTIDE SEQUENCE</scope>
    <source>
        <strain evidence="4">CCMP291</strain>
    </source>
</reference>
<dbReference type="InterPro" id="IPR006966">
    <property type="entry name" value="Peroxin-3"/>
</dbReference>
<organism evidence="3 4">
    <name type="scientific">Chrysochromulina tobinii</name>
    <dbReference type="NCBI Taxonomy" id="1460289"/>
    <lineage>
        <taxon>Eukaryota</taxon>
        <taxon>Haptista</taxon>
        <taxon>Haptophyta</taxon>
        <taxon>Prymnesiophyceae</taxon>
        <taxon>Prymnesiales</taxon>
        <taxon>Chrysochromulinaceae</taxon>
        <taxon>Chrysochromulina</taxon>
    </lineage>
</organism>
<feature type="compositionally biased region" description="Low complexity" evidence="1">
    <location>
        <begin position="53"/>
        <end position="63"/>
    </location>
</feature>
<evidence type="ECO:0000256" key="2">
    <source>
        <dbReference type="SAM" id="Phobius"/>
    </source>
</evidence>